<gene>
    <name evidence="2" type="ORF">J0H45_09200</name>
</gene>
<dbReference type="Proteomes" id="UP000664815">
    <property type="component" value="Unassembled WGS sequence"/>
</dbReference>
<keyword evidence="1" id="KW-1133">Transmembrane helix</keyword>
<reference evidence="2" key="1">
    <citation type="submission" date="2021-02" db="EMBL/GenBank/DDBJ databases">
        <title>Thiocyanate and organic carbon inputs drive convergent selection for specific autotrophic Afipia and Thiobacillus strains within complex microbiomes.</title>
        <authorList>
            <person name="Huddy R.J."/>
            <person name="Sachdeva R."/>
            <person name="Kadzinga F."/>
            <person name="Kantor R.S."/>
            <person name="Harrison S.T.L."/>
            <person name="Banfield J.F."/>
        </authorList>
    </citation>
    <scope>NUCLEOTIDE SEQUENCE</scope>
    <source>
        <strain evidence="2">SCN18_10_11_15_R1_P_69_7</strain>
    </source>
</reference>
<evidence type="ECO:0000313" key="2">
    <source>
        <dbReference type="EMBL" id="MBN8799518.1"/>
    </source>
</evidence>
<dbReference type="AlphaFoldDB" id="A0A9D8KX27"/>
<comment type="caution">
    <text evidence="2">The sequence shown here is derived from an EMBL/GenBank/DDBJ whole genome shotgun (WGS) entry which is preliminary data.</text>
</comment>
<protein>
    <submittedName>
        <fullName evidence="2">Uncharacterized protein</fullName>
    </submittedName>
</protein>
<evidence type="ECO:0000256" key="1">
    <source>
        <dbReference type="SAM" id="Phobius"/>
    </source>
</evidence>
<name>A0A9D8KX27_9GAMM</name>
<feature type="transmembrane region" description="Helical" evidence="1">
    <location>
        <begin position="64"/>
        <end position="80"/>
    </location>
</feature>
<keyword evidence="1" id="KW-0472">Membrane</keyword>
<dbReference type="EMBL" id="JAFKMG010000862">
    <property type="protein sequence ID" value="MBN8799518.1"/>
    <property type="molecule type" value="Genomic_DNA"/>
</dbReference>
<proteinExistence type="predicted"/>
<feature type="non-terminal residue" evidence="2">
    <location>
        <position position="1"/>
    </location>
</feature>
<sequence length="96" mass="10057">SGWSPRQAGWHRAVAGDFSAGVRVIDPADARALHAQAMREATSALRGSAGITAASALPVPGPRWPWLLGFVLATALLWWLERRPRPSGGAHAPGSA</sequence>
<keyword evidence="1" id="KW-0812">Transmembrane</keyword>
<accession>A0A9D8KX27</accession>
<organism evidence="2 3">
    <name type="scientific">Stenotrophomonas nitritireducens</name>
    <dbReference type="NCBI Taxonomy" id="83617"/>
    <lineage>
        <taxon>Bacteria</taxon>
        <taxon>Pseudomonadati</taxon>
        <taxon>Pseudomonadota</taxon>
        <taxon>Gammaproteobacteria</taxon>
        <taxon>Lysobacterales</taxon>
        <taxon>Lysobacteraceae</taxon>
        <taxon>Stenotrophomonas</taxon>
    </lineage>
</organism>
<evidence type="ECO:0000313" key="3">
    <source>
        <dbReference type="Proteomes" id="UP000664815"/>
    </source>
</evidence>